<protein>
    <recommendedName>
        <fullName evidence="6">rRNA biogenesis protein RRP36</fullName>
    </recommendedName>
</protein>
<dbReference type="STRING" id="10195.A0A3M7QWT9"/>
<comment type="function">
    <text evidence="6">Component of the 90S pre-ribosome involved in the maturation of rRNAs. Required for early cleavages of the pre-RNAs in the 40S ribosomal subunit maturation pathway.</text>
</comment>
<keyword evidence="6" id="KW-0687">Ribonucleoprotein</keyword>
<reference evidence="7 8" key="1">
    <citation type="journal article" date="2018" name="Sci. Rep.">
        <title>Genomic signatures of local adaptation to the degree of environmental predictability in rotifers.</title>
        <authorList>
            <person name="Franch-Gras L."/>
            <person name="Hahn C."/>
            <person name="Garcia-Roger E.M."/>
            <person name="Carmona M.J."/>
            <person name="Serra M."/>
            <person name="Gomez A."/>
        </authorList>
    </citation>
    <scope>NUCLEOTIDE SEQUENCE [LARGE SCALE GENOMIC DNA]</scope>
    <source>
        <strain evidence="7">HYR1</strain>
    </source>
</reference>
<gene>
    <name evidence="7" type="ORF">BpHYR1_031846</name>
</gene>
<keyword evidence="3 6" id="KW-0690">Ribosome biogenesis</keyword>
<dbReference type="GO" id="GO:0030686">
    <property type="term" value="C:90S preribosome"/>
    <property type="evidence" value="ECO:0007669"/>
    <property type="project" value="TreeGrafter"/>
</dbReference>
<dbReference type="AlphaFoldDB" id="A0A3M7QWT9"/>
<evidence type="ECO:0000313" key="8">
    <source>
        <dbReference type="Proteomes" id="UP000276133"/>
    </source>
</evidence>
<evidence type="ECO:0000256" key="4">
    <source>
        <dbReference type="ARBA" id="ARBA00022552"/>
    </source>
</evidence>
<dbReference type="EMBL" id="REGN01004872">
    <property type="protein sequence ID" value="RNA15847.1"/>
    <property type="molecule type" value="Genomic_DNA"/>
</dbReference>
<comment type="subunit">
    <text evidence="6">Associates with 90S and pre-40S pre-ribosomal particles.</text>
</comment>
<sequence length="108" mass="12909">ELKKEQDPERKEQIKSALTRLKHQIESFKESEKKQDLSNKLKKIANDDAKEGKKPHFVNKSEQKILVLAEKYKELKKSGKIEQFLAKKRKKQLSKEKKNFYTKHLRFV</sequence>
<evidence type="ECO:0000256" key="1">
    <source>
        <dbReference type="ARBA" id="ARBA00004604"/>
    </source>
</evidence>
<dbReference type="GO" id="GO:0005730">
    <property type="term" value="C:nucleolus"/>
    <property type="evidence" value="ECO:0007669"/>
    <property type="project" value="UniProtKB-SubCell"/>
</dbReference>
<dbReference type="OrthoDB" id="448446at2759"/>
<dbReference type="GO" id="GO:0000462">
    <property type="term" value="P:maturation of SSU-rRNA from tricistronic rRNA transcript (SSU-rRNA, 5.8S rRNA, LSU-rRNA)"/>
    <property type="evidence" value="ECO:0007669"/>
    <property type="project" value="TreeGrafter"/>
</dbReference>
<dbReference type="PANTHER" id="PTHR21738:SF0">
    <property type="entry name" value="RIBOSOMAL RNA PROCESSING PROTEIN 36 HOMOLOG"/>
    <property type="match status" value="1"/>
</dbReference>
<dbReference type="Proteomes" id="UP000276133">
    <property type="component" value="Unassembled WGS sequence"/>
</dbReference>
<evidence type="ECO:0000313" key="7">
    <source>
        <dbReference type="EMBL" id="RNA15847.1"/>
    </source>
</evidence>
<evidence type="ECO:0000256" key="6">
    <source>
        <dbReference type="RuleBase" id="RU368027"/>
    </source>
</evidence>
<name>A0A3M7QWT9_BRAPC</name>
<evidence type="ECO:0000256" key="5">
    <source>
        <dbReference type="ARBA" id="ARBA00023242"/>
    </source>
</evidence>
<comment type="subcellular location">
    <subcellularLocation>
        <location evidence="1 6">Nucleus</location>
        <location evidence="1 6">Nucleolus</location>
    </subcellularLocation>
</comment>
<evidence type="ECO:0000256" key="2">
    <source>
        <dbReference type="ARBA" id="ARBA00009418"/>
    </source>
</evidence>
<dbReference type="InterPro" id="IPR009292">
    <property type="entry name" value="RRP36"/>
</dbReference>
<feature type="non-terminal residue" evidence="7">
    <location>
        <position position="1"/>
    </location>
</feature>
<keyword evidence="5 6" id="KW-0539">Nucleus</keyword>
<organism evidence="7 8">
    <name type="scientific">Brachionus plicatilis</name>
    <name type="common">Marine rotifer</name>
    <name type="synonym">Brachionus muelleri</name>
    <dbReference type="NCBI Taxonomy" id="10195"/>
    <lineage>
        <taxon>Eukaryota</taxon>
        <taxon>Metazoa</taxon>
        <taxon>Spiralia</taxon>
        <taxon>Gnathifera</taxon>
        <taxon>Rotifera</taxon>
        <taxon>Eurotatoria</taxon>
        <taxon>Monogononta</taxon>
        <taxon>Pseudotrocha</taxon>
        <taxon>Ploima</taxon>
        <taxon>Brachionidae</taxon>
        <taxon>Brachionus</taxon>
    </lineage>
</organism>
<keyword evidence="4 6" id="KW-0698">rRNA processing</keyword>
<proteinExistence type="inferred from homology"/>
<comment type="caution">
    <text evidence="7">The sequence shown here is derived from an EMBL/GenBank/DDBJ whole genome shotgun (WGS) entry which is preliminary data.</text>
</comment>
<accession>A0A3M7QWT9</accession>
<dbReference type="Pfam" id="PF06102">
    <property type="entry name" value="RRP36"/>
    <property type="match status" value="1"/>
</dbReference>
<comment type="similarity">
    <text evidence="2 6">Belongs to the RRP36 family.</text>
</comment>
<keyword evidence="8" id="KW-1185">Reference proteome</keyword>
<dbReference type="PANTHER" id="PTHR21738">
    <property type="entry name" value="RIBOSOMAL RNA PROCESSING PROTEIN 36 HOMOLOG"/>
    <property type="match status" value="1"/>
</dbReference>
<evidence type="ECO:0000256" key="3">
    <source>
        <dbReference type="ARBA" id="ARBA00022517"/>
    </source>
</evidence>